<dbReference type="RefSeq" id="WP_354698321.1">
    <property type="nucleotide sequence ID" value="NZ_CP114014.1"/>
</dbReference>
<keyword evidence="2" id="KW-0964">Secreted</keyword>
<organism evidence="5">
    <name type="scientific">Paraconexibacter sp. AEG42_29</name>
    <dbReference type="NCBI Taxonomy" id="2997339"/>
    <lineage>
        <taxon>Bacteria</taxon>
        <taxon>Bacillati</taxon>
        <taxon>Actinomycetota</taxon>
        <taxon>Thermoleophilia</taxon>
        <taxon>Solirubrobacterales</taxon>
        <taxon>Paraconexibacteraceae</taxon>
        <taxon>Paraconexibacter</taxon>
    </lineage>
</organism>
<dbReference type="AlphaFoldDB" id="A0AAU7B0L5"/>
<keyword evidence="4" id="KW-0732">Signal</keyword>
<dbReference type="InterPro" id="IPR001343">
    <property type="entry name" value="Hemolysn_Ca-bd"/>
</dbReference>
<reference evidence="5" key="1">
    <citation type="submission" date="2022-12" db="EMBL/GenBank/DDBJ databases">
        <title>Paraconexibacter alkalitolerans sp. nov. and Baekduia alba sp. nov., isolated from soil and emended description of the genera Paraconexibacter (Chun et al., 2020) and Baekduia (An et al., 2020).</title>
        <authorList>
            <person name="Vieira S."/>
            <person name="Huber K.J."/>
            <person name="Geppert A."/>
            <person name="Wolf J."/>
            <person name="Neumann-Schaal M."/>
            <person name="Muesken M."/>
            <person name="Overmann J."/>
        </authorList>
    </citation>
    <scope>NUCLEOTIDE SEQUENCE</scope>
    <source>
        <strain evidence="5">AEG42_29</strain>
    </source>
</reference>
<name>A0AAU7B0L5_9ACTN</name>
<dbReference type="InterPro" id="IPR050557">
    <property type="entry name" value="RTX_toxin/Mannuronan_C5-epim"/>
</dbReference>
<dbReference type="InterPro" id="IPR018511">
    <property type="entry name" value="Hemolysin-typ_Ca-bd_CS"/>
</dbReference>
<dbReference type="KEGG" id="parq:DSM112329_03993"/>
<dbReference type="GO" id="GO:0005509">
    <property type="term" value="F:calcium ion binding"/>
    <property type="evidence" value="ECO:0007669"/>
    <property type="project" value="InterPro"/>
</dbReference>
<dbReference type="PRINTS" id="PR00313">
    <property type="entry name" value="CABNDNGRPT"/>
</dbReference>
<comment type="subcellular location">
    <subcellularLocation>
        <location evidence="1">Secreted</location>
    </subcellularLocation>
</comment>
<feature type="region of interest" description="Disordered" evidence="3">
    <location>
        <begin position="131"/>
        <end position="216"/>
    </location>
</feature>
<feature type="compositionally biased region" description="Basic and acidic residues" evidence="3">
    <location>
        <begin position="169"/>
        <end position="193"/>
    </location>
</feature>
<dbReference type="SUPFAM" id="SSF51120">
    <property type="entry name" value="beta-Roll"/>
    <property type="match status" value="2"/>
</dbReference>
<dbReference type="PANTHER" id="PTHR38340">
    <property type="entry name" value="S-LAYER PROTEIN"/>
    <property type="match status" value="1"/>
</dbReference>
<evidence type="ECO:0000256" key="3">
    <source>
        <dbReference type="SAM" id="MobiDB-lite"/>
    </source>
</evidence>
<dbReference type="Pfam" id="PF00353">
    <property type="entry name" value="HemolysinCabind"/>
    <property type="match status" value="4"/>
</dbReference>
<evidence type="ECO:0000256" key="1">
    <source>
        <dbReference type="ARBA" id="ARBA00004613"/>
    </source>
</evidence>
<evidence type="ECO:0000256" key="4">
    <source>
        <dbReference type="SAM" id="SignalP"/>
    </source>
</evidence>
<evidence type="ECO:0000313" key="5">
    <source>
        <dbReference type="EMBL" id="XAY07114.1"/>
    </source>
</evidence>
<dbReference type="GO" id="GO:0005576">
    <property type="term" value="C:extracellular region"/>
    <property type="evidence" value="ECO:0007669"/>
    <property type="project" value="UniProtKB-SubCell"/>
</dbReference>
<dbReference type="Gene3D" id="2.150.10.10">
    <property type="entry name" value="Serralysin-like metalloprotease, C-terminal"/>
    <property type="match status" value="2"/>
</dbReference>
<proteinExistence type="predicted"/>
<accession>A0AAU7B0L5</accession>
<feature type="chain" id="PRO_5043694536" description="Calcium-binding protein" evidence="4">
    <location>
        <begin position="27"/>
        <end position="486"/>
    </location>
</feature>
<dbReference type="PANTHER" id="PTHR38340:SF1">
    <property type="entry name" value="S-LAYER PROTEIN"/>
    <property type="match status" value="1"/>
</dbReference>
<protein>
    <recommendedName>
        <fullName evidence="6">Calcium-binding protein</fullName>
    </recommendedName>
</protein>
<dbReference type="InterPro" id="IPR011049">
    <property type="entry name" value="Serralysin-like_metalloprot_C"/>
</dbReference>
<evidence type="ECO:0008006" key="6">
    <source>
        <dbReference type="Google" id="ProtNLM"/>
    </source>
</evidence>
<feature type="signal peptide" evidence="4">
    <location>
        <begin position="1"/>
        <end position="26"/>
    </location>
</feature>
<dbReference type="EMBL" id="CP114014">
    <property type="protein sequence ID" value="XAY07114.1"/>
    <property type="molecule type" value="Genomic_DNA"/>
</dbReference>
<evidence type="ECO:0000256" key="2">
    <source>
        <dbReference type="ARBA" id="ARBA00022525"/>
    </source>
</evidence>
<gene>
    <name evidence="5" type="ORF">DSM112329_03993</name>
</gene>
<dbReference type="PROSITE" id="PS00330">
    <property type="entry name" value="HEMOLYSIN_CALCIUM"/>
    <property type="match status" value="1"/>
</dbReference>
<sequence length="486" mass="50140">MRASRFLPIVVLGLLSAGLPVAPAGASVVELKLRAVPDVDEGETCFDDYQREDLCTDDDRAFTRYEAVLDIRAAPGERNRVRIRSLGGSRWTVQDTGSRGGLQVAHGCRRVTSARALCRTRADVLSTRVRTGDGDDAVDAGPGTPDLVAELGPGADRARSAVAGTLRGEAGDDDLRGSGGDDKLSGGPGDDRLAGGAGDDVVAGGPGADRMLGGPGADRLEAFERIAPGRDFIDGGTGRDAVSYSGRRRAVRVTLGPRGHSDGTGREDTLRALEDATGGRGSDTLVGSVGPNRLFGGAGGNDLLRGLAGTDTLILSSPRDRADGGPGNDLIAAEEGQGRARCGTGSRDRVSGPLRVLVDPSCELVVDVGYDDAGSVPTPVTVTPDTLTFAVACPGYSCGRWSFVLTRAPRDIWWAGAAGAGPSAPVGSNVLARADAPANAGNSRVLLTVPRAALTPGLPLIATIEVTDGYPRSQPYTRFQWGLRAP</sequence>